<protein>
    <submittedName>
        <fullName evidence="2">Uncharacterized protein</fullName>
    </submittedName>
</protein>
<feature type="region of interest" description="Disordered" evidence="1">
    <location>
        <begin position="56"/>
        <end position="118"/>
    </location>
</feature>
<accession>A0A5C3MGD7</accession>
<dbReference type="Proteomes" id="UP000308652">
    <property type="component" value="Unassembled WGS sequence"/>
</dbReference>
<gene>
    <name evidence="2" type="ORF">BDQ12DRAFT_709417</name>
</gene>
<name>A0A5C3MGD7_9AGAR</name>
<dbReference type="AlphaFoldDB" id="A0A5C3MGD7"/>
<organism evidence="2 3">
    <name type="scientific">Crucibulum laeve</name>
    <dbReference type="NCBI Taxonomy" id="68775"/>
    <lineage>
        <taxon>Eukaryota</taxon>
        <taxon>Fungi</taxon>
        <taxon>Dikarya</taxon>
        <taxon>Basidiomycota</taxon>
        <taxon>Agaricomycotina</taxon>
        <taxon>Agaricomycetes</taxon>
        <taxon>Agaricomycetidae</taxon>
        <taxon>Agaricales</taxon>
        <taxon>Agaricineae</taxon>
        <taxon>Nidulariaceae</taxon>
        <taxon>Crucibulum</taxon>
    </lineage>
</organism>
<keyword evidence="3" id="KW-1185">Reference proteome</keyword>
<dbReference type="EMBL" id="ML213591">
    <property type="protein sequence ID" value="TFK43703.1"/>
    <property type="molecule type" value="Genomic_DNA"/>
</dbReference>
<feature type="compositionally biased region" description="Basic and acidic residues" evidence="1">
    <location>
        <begin position="93"/>
        <end position="107"/>
    </location>
</feature>
<dbReference type="OrthoDB" id="3438340at2759"/>
<proteinExistence type="predicted"/>
<evidence type="ECO:0000256" key="1">
    <source>
        <dbReference type="SAM" id="MobiDB-lite"/>
    </source>
</evidence>
<sequence>MDPQEINEDAIDTEALQAQIDMSMSFAQNLVSSWIKPNKLPKKSVKKDVEGELKELMRRPARLGVGAPIPEAQSLSREAARLKGQLLGKGNKRPREEDEAKGDKKQESDDEESRAGAFKKKAKIDPFDVVYGKKKKKLKDIAVSETSKLLSTASSSQGKVRETVFGDEMSVDAPILGEPFTSNSPGKLSKKQKKKLLKLLRESTPDDQMDVDAVDATLSARLPSPPRVNVNTLKEIPTTPKILSEASLPTSALTDVSLITTPLLTPRKPLPASLLKTPLLNLEGSPSEDDSDGDANASTPASSPKKKRKRRKKKKHASVECASTSKPLAEV</sequence>
<evidence type="ECO:0000313" key="3">
    <source>
        <dbReference type="Proteomes" id="UP000308652"/>
    </source>
</evidence>
<evidence type="ECO:0000313" key="2">
    <source>
        <dbReference type="EMBL" id="TFK43703.1"/>
    </source>
</evidence>
<feature type="compositionally biased region" description="Basic residues" evidence="1">
    <location>
        <begin position="304"/>
        <end position="316"/>
    </location>
</feature>
<feature type="compositionally biased region" description="Polar residues" evidence="1">
    <location>
        <begin position="321"/>
        <end position="331"/>
    </location>
</feature>
<feature type="region of interest" description="Disordered" evidence="1">
    <location>
        <begin position="279"/>
        <end position="331"/>
    </location>
</feature>
<reference evidence="2 3" key="1">
    <citation type="journal article" date="2019" name="Nat. Ecol. Evol.">
        <title>Megaphylogeny resolves global patterns of mushroom evolution.</title>
        <authorList>
            <person name="Varga T."/>
            <person name="Krizsan K."/>
            <person name="Foldi C."/>
            <person name="Dima B."/>
            <person name="Sanchez-Garcia M."/>
            <person name="Sanchez-Ramirez S."/>
            <person name="Szollosi G.J."/>
            <person name="Szarkandi J.G."/>
            <person name="Papp V."/>
            <person name="Albert L."/>
            <person name="Andreopoulos W."/>
            <person name="Angelini C."/>
            <person name="Antonin V."/>
            <person name="Barry K.W."/>
            <person name="Bougher N.L."/>
            <person name="Buchanan P."/>
            <person name="Buyck B."/>
            <person name="Bense V."/>
            <person name="Catcheside P."/>
            <person name="Chovatia M."/>
            <person name="Cooper J."/>
            <person name="Damon W."/>
            <person name="Desjardin D."/>
            <person name="Finy P."/>
            <person name="Geml J."/>
            <person name="Haridas S."/>
            <person name="Hughes K."/>
            <person name="Justo A."/>
            <person name="Karasinski D."/>
            <person name="Kautmanova I."/>
            <person name="Kiss B."/>
            <person name="Kocsube S."/>
            <person name="Kotiranta H."/>
            <person name="LaButti K.M."/>
            <person name="Lechner B.E."/>
            <person name="Liimatainen K."/>
            <person name="Lipzen A."/>
            <person name="Lukacs Z."/>
            <person name="Mihaltcheva S."/>
            <person name="Morgado L.N."/>
            <person name="Niskanen T."/>
            <person name="Noordeloos M.E."/>
            <person name="Ohm R.A."/>
            <person name="Ortiz-Santana B."/>
            <person name="Ovrebo C."/>
            <person name="Racz N."/>
            <person name="Riley R."/>
            <person name="Savchenko A."/>
            <person name="Shiryaev A."/>
            <person name="Soop K."/>
            <person name="Spirin V."/>
            <person name="Szebenyi C."/>
            <person name="Tomsovsky M."/>
            <person name="Tulloss R.E."/>
            <person name="Uehling J."/>
            <person name="Grigoriev I.V."/>
            <person name="Vagvolgyi C."/>
            <person name="Papp T."/>
            <person name="Martin F.M."/>
            <person name="Miettinen O."/>
            <person name="Hibbett D.S."/>
            <person name="Nagy L.G."/>
        </authorList>
    </citation>
    <scope>NUCLEOTIDE SEQUENCE [LARGE SCALE GENOMIC DNA]</scope>
    <source>
        <strain evidence="2 3">CBS 166.37</strain>
    </source>
</reference>